<dbReference type="AlphaFoldDB" id="A0A0G0Z1T9"/>
<organism evidence="1 2">
    <name type="scientific">Candidatus Collierbacteria bacterium GW2011_GWA2_42_17</name>
    <dbReference type="NCBI Taxonomy" id="1618378"/>
    <lineage>
        <taxon>Bacteria</taxon>
        <taxon>Candidatus Collieribacteriota</taxon>
    </lineage>
</organism>
<sequence>MVFIGLAVTNLIGTNALSTEGIAVSEAETQTLKLEKENQIISVKIEEASQLKNIEVLAENRGFIRSKNIVFVPTAPTFAQR</sequence>
<gene>
    <name evidence="1" type="ORF">UV06_C0006G0007</name>
</gene>
<protein>
    <submittedName>
        <fullName evidence="1">Uncharacterized protein</fullName>
    </submittedName>
</protein>
<comment type="caution">
    <text evidence="1">The sequence shown here is derived from an EMBL/GenBank/DDBJ whole genome shotgun (WGS) entry which is preliminary data.</text>
</comment>
<dbReference type="Proteomes" id="UP000033854">
    <property type="component" value="Unassembled WGS sequence"/>
</dbReference>
<evidence type="ECO:0000313" key="2">
    <source>
        <dbReference type="Proteomes" id="UP000033854"/>
    </source>
</evidence>
<proteinExistence type="predicted"/>
<name>A0A0G0Z1T9_9BACT</name>
<dbReference type="EMBL" id="LCDA01000006">
    <property type="protein sequence ID" value="KKS42737.1"/>
    <property type="molecule type" value="Genomic_DNA"/>
</dbReference>
<accession>A0A0G0Z1T9</accession>
<evidence type="ECO:0000313" key="1">
    <source>
        <dbReference type="EMBL" id="KKS42737.1"/>
    </source>
</evidence>
<reference evidence="1 2" key="1">
    <citation type="journal article" date="2015" name="Nature">
        <title>rRNA introns, odd ribosomes, and small enigmatic genomes across a large radiation of phyla.</title>
        <authorList>
            <person name="Brown C.T."/>
            <person name="Hug L.A."/>
            <person name="Thomas B.C."/>
            <person name="Sharon I."/>
            <person name="Castelle C.J."/>
            <person name="Singh A."/>
            <person name="Wilkins M.J."/>
            <person name="Williams K.H."/>
            <person name="Banfield J.F."/>
        </authorList>
    </citation>
    <scope>NUCLEOTIDE SEQUENCE [LARGE SCALE GENOMIC DNA]</scope>
</reference>